<dbReference type="InterPro" id="IPR011050">
    <property type="entry name" value="Pectin_lyase_fold/virulence"/>
</dbReference>
<evidence type="ECO:0000256" key="8">
    <source>
        <dbReference type="ARBA" id="ARBA00037278"/>
    </source>
</evidence>
<keyword evidence="11" id="KW-1185">Reference proteome</keyword>
<evidence type="ECO:0000256" key="2">
    <source>
        <dbReference type="ARBA" id="ARBA00022737"/>
    </source>
</evidence>
<dbReference type="AlphaFoldDB" id="A0AA96LTB4"/>
<proteinExistence type="inferred from homology"/>
<organism evidence="10 11">
    <name type="scientific">Paenibacillus roseopurpureus</name>
    <dbReference type="NCBI Taxonomy" id="2918901"/>
    <lineage>
        <taxon>Bacteria</taxon>
        <taxon>Bacillati</taxon>
        <taxon>Bacillota</taxon>
        <taxon>Bacilli</taxon>
        <taxon>Bacillales</taxon>
        <taxon>Paenibacillaceae</taxon>
        <taxon>Paenibacillus</taxon>
    </lineage>
</organism>
<gene>
    <name evidence="10" type="ORF">MJB10_08595</name>
</gene>
<keyword evidence="4" id="KW-0325">Glycoprotein</keyword>
<dbReference type="GO" id="GO:0004650">
    <property type="term" value="F:polygalacturonase activity"/>
    <property type="evidence" value="ECO:0007669"/>
    <property type="project" value="InterPro"/>
</dbReference>
<comment type="function">
    <text evidence="8">Pectinolytic enzyme involved in the degradation of xylogalacturonan (xga), a galacturonan backbone heavily substituted with xylose, and which is one important component of the hairy regions of pectin. Activity requires a galacturonic acid backbone substituted with xylose.</text>
</comment>
<evidence type="ECO:0000256" key="1">
    <source>
        <dbReference type="ARBA" id="ARBA00008834"/>
    </source>
</evidence>
<evidence type="ECO:0000256" key="7">
    <source>
        <dbReference type="ARBA" id="ARBA00023326"/>
    </source>
</evidence>
<dbReference type="Pfam" id="PF00295">
    <property type="entry name" value="Glyco_hydro_28"/>
    <property type="match status" value="1"/>
</dbReference>
<evidence type="ECO:0000313" key="10">
    <source>
        <dbReference type="EMBL" id="WNR46136.1"/>
    </source>
</evidence>
<dbReference type="Proteomes" id="UP001304650">
    <property type="component" value="Chromosome"/>
</dbReference>
<evidence type="ECO:0000256" key="5">
    <source>
        <dbReference type="ARBA" id="ARBA00023277"/>
    </source>
</evidence>
<name>A0AA96LTB4_9BACL</name>
<dbReference type="GO" id="GO:0000272">
    <property type="term" value="P:polysaccharide catabolic process"/>
    <property type="evidence" value="ECO:0007669"/>
    <property type="project" value="UniProtKB-KW"/>
</dbReference>
<keyword evidence="2" id="KW-0677">Repeat</keyword>
<dbReference type="KEGG" id="proo:MJB10_08595"/>
<evidence type="ECO:0000256" key="6">
    <source>
        <dbReference type="ARBA" id="ARBA00023295"/>
    </source>
</evidence>
<keyword evidence="7" id="KW-0624">Polysaccharide degradation</keyword>
<dbReference type="InterPro" id="IPR000743">
    <property type="entry name" value="Glyco_hydro_28"/>
</dbReference>
<dbReference type="PANTHER" id="PTHR31736">
    <property type="match status" value="1"/>
</dbReference>
<dbReference type="EMBL" id="CP130319">
    <property type="protein sequence ID" value="WNR46136.1"/>
    <property type="molecule type" value="Genomic_DNA"/>
</dbReference>
<keyword evidence="3 9" id="KW-0378">Hydrolase</keyword>
<evidence type="ECO:0000256" key="3">
    <source>
        <dbReference type="ARBA" id="ARBA00022801"/>
    </source>
</evidence>
<keyword evidence="5" id="KW-0119">Carbohydrate metabolism</keyword>
<dbReference type="PANTHER" id="PTHR31736:SF9">
    <property type="entry name" value="ENDO-XYLOGALACTURONAN HYDROLASE A-RELATED"/>
    <property type="match status" value="1"/>
</dbReference>
<dbReference type="SUPFAM" id="SSF51126">
    <property type="entry name" value="Pectin lyase-like"/>
    <property type="match status" value="1"/>
</dbReference>
<sequence length="440" mass="48342">MITSKFTSGMPASEIVASIDYKVRINGTDCFVYVCESASYVIGSGEGPVTVEIETPLCVEQVKVRPLSKGIQPKPANGSITLEVQAPIKLSIEFGGDIRKPLFLLINPPENNRPDPSDLSVKYYRGGAVYDAGEIILNSGETVYIEEGAVVRGHITAPESNGARIAGRGILDGSGWRTTGLQPYEKRKQMIKAISCNDLEIEGITVVDGSNWHVVPIGSHNVTIRNLNVITFEGTGDGCDIVGCENVVVDNCFIRAKDDCLAVKAVDYHHEAGLANVKNVLVQNCVFWNAEWGNCMEIGYETRCDTISGVTFRNIDVMRCEFEGHQSGGVFTIHNGDRAVIQDILYEDIRVEDAQEKLVDIKVLDSKYSRDTIRGQVDGVTFRNIQVIDGLFPVSIIRGWSEEHMIRNIRFEGLTVHGEPVKSANDARMVVELAVDVSFQ</sequence>
<dbReference type="InterPro" id="IPR012334">
    <property type="entry name" value="Pectin_lyas_fold"/>
</dbReference>
<dbReference type="RefSeq" id="WP_314803527.1">
    <property type="nucleotide sequence ID" value="NZ_CP130319.1"/>
</dbReference>
<evidence type="ECO:0000313" key="11">
    <source>
        <dbReference type="Proteomes" id="UP001304650"/>
    </source>
</evidence>
<protein>
    <submittedName>
        <fullName evidence="10">Glycosyl hydrolase family 28 protein</fullName>
    </submittedName>
</protein>
<evidence type="ECO:0000256" key="4">
    <source>
        <dbReference type="ARBA" id="ARBA00023180"/>
    </source>
</evidence>
<reference evidence="10" key="1">
    <citation type="submission" date="2022-02" db="EMBL/GenBank/DDBJ databases">
        <title>Paenibacillus sp. MBLB1832 Whole Genome Shotgun Sequencing.</title>
        <authorList>
            <person name="Hwang C.Y."/>
            <person name="Cho E.-S."/>
            <person name="Seo M.-J."/>
        </authorList>
    </citation>
    <scope>NUCLEOTIDE SEQUENCE</scope>
    <source>
        <strain evidence="10">MBLB1832</strain>
    </source>
</reference>
<comment type="similarity">
    <text evidence="1 9">Belongs to the glycosyl hydrolase 28 family.</text>
</comment>
<dbReference type="Gene3D" id="2.160.20.10">
    <property type="entry name" value="Single-stranded right-handed beta-helix, Pectin lyase-like"/>
    <property type="match status" value="1"/>
</dbReference>
<accession>A0AA96LTB4</accession>
<evidence type="ECO:0000256" key="9">
    <source>
        <dbReference type="RuleBase" id="RU361169"/>
    </source>
</evidence>
<keyword evidence="6 9" id="KW-0326">Glycosidase</keyword>